<reference evidence="5" key="1">
    <citation type="submission" date="2020-10" db="EMBL/GenBank/DDBJ databases">
        <authorList>
            <person name="Gilroy R."/>
        </authorList>
    </citation>
    <scope>NUCLEOTIDE SEQUENCE</scope>
    <source>
        <strain evidence="5">ChiBcec7-5410</strain>
    </source>
</reference>
<dbReference type="InterPro" id="IPR050106">
    <property type="entry name" value="HistidinolP_aminotransfase"/>
</dbReference>
<sequence length="362" mass="40052">MMDMNKILSRAIQNKPASRRPSQAAGFDPSRLVRMGFNENPYGMSPKVLEVIRSSADGANNYPDFGAGALKKAIADFYQLTPDCVLTGSGSSAMIDMLGMTFLNEGDEVLLCMPTFAAFIDMAYVNGAVPVIVPVTEDQRYDLDGLRRAVTDKTKLVIICNPNNPTGTYRSSEEIFDFIESLPETVVTAVDEAYIEFAEADDCKTMVPYLQRFSRPVVILKTFSKYYAMAGVRVGYALSTPEIIAEMNKCPAAWNLSLMGQAAAIAALDDQQFFSECKEKIVHSRHRLTEEMQNLGCTVYPSQTNFIYFSSPVEPTLLKQKMQDEFGIMIGAYEMSRVSIGLPAWNHAFLDALAAIIDDCTK</sequence>
<keyword evidence="3" id="KW-0663">Pyridoxal phosphate</keyword>
<dbReference type="InterPro" id="IPR015424">
    <property type="entry name" value="PyrdxlP-dep_Trfase"/>
</dbReference>
<dbReference type="InterPro" id="IPR004839">
    <property type="entry name" value="Aminotransferase_I/II_large"/>
</dbReference>
<accession>A0A9D1H7N5</accession>
<keyword evidence="2" id="KW-0808">Transferase</keyword>
<gene>
    <name evidence="5" type="ORF">IAC43_06190</name>
</gene>
<dbReference type="Gene3D" id="3.90.1150.10">
    <property type="entry name" value="Aspartate Aminotransferase, domain 1"/>
    <property type="match status" value="1"/>
</dbReference>
<evidence type="ECO:0000313" key="5">
    <source>
        <dbReference type="EMBL" id="HIT94756.1"/>
    </source>
</evidence>
<evidence type="ECO:0000256" key="3">
    <source>
        <dbReference type="ARBA" id="ARBA00022898"/>
    </source>
</evidence>
<dbReference type="AlphaFoldDB" id="A0A9D1H7N5"/>
<dbReference type="Pfam" id="PF00155">
    <property type="entry name" value="Aminotran_1_2"/>
    <property type="match status" value="1"/>
</dbReference>
<dbReference type="GO" id="GO:0030170">
    <property type="term" value="F:pyridoxal phosphate binding"/>
    <property type="evidence" value="ECO:0007669"/>
    <property type="project" value="InterPro"/>
</dbReference>
<dbReference type="GO" id="GO:0008483">
    <property type="term" value="F:transaminase activity"/>
    <property type="evidence" value="ECO:0007669"/>
    <property type="project" value="UniProtKB-KW"/>
</dbReference>
<reference evidence="5" key="2">
    <citation type="journal article" date="2021" name="PeerJ">
        <title>Extensive microbial diversity within the chicken gut microbiome revealed by metagenomics and culture.</title>
        <authorList>
            <person name="Gilroy R."/>
            <person name="Ravi A."/>
            <person name="Getino M."/>
            <person name="Pursley I."/>
            <person name="Horton D.L."/>
            <person name="Alikhan N.F."/>
            <person name="Baker D."/>
            <person name="Gharbi K."/>
            <person name="Hall N."/>
            <person name="Watson M."/>
            <person name="Adriaenssens E.M."/>
            <person name="Foster-Nyarko E."/>
            <person name="Jarju S."/>
            <person name="Secka A."/>
            <person name="Antonio M."/>
            <person name="Oren A."/>
            <person name="Chaudhuri R.R."/>
            <person name="La Ragione R."/>
            <person name="Hildebrand F."/>
            <person name="Pallen M.J."/>
        </authorList>
    </citation>
    <scope>NUCLEOTIDE SEQUENCE</scope>
    <source>
        <strain evidence="5">ChiBcec7-5410</strain>
    </source>
</reference>
<evidence type="ECO:0000256" key="1">
    <source>
        <dbReference type="ARBA" id="ARBA00022576"/>
    </source>
</evidence>
<evidence type="ECO:0000313" key="6">
    <source>
        <dbReference type="Proteomes" id="UP000824160"/>
    </source>
</evidence>
<protein>
    <submittedName>
        <fullName evidence="5">Aminotransferase class I/II-fold pyridoxal phosphate-dependent enzyme</fullName>
    </submittedName>
</protein>
<dbReference type="EMBL" id="DVLW01000171">
    <property type="protein sequence ID" value="HIT94756.1"/>
    <property type="molecule type" value="Genomic_DNA"/>
</dbReference>
<feature type="domain" description="Aminotransferase class I/classII large" evidence="4">
    <location>
        <begin position="32"/>
        <end position="333"/>
    </location>
</feature>
<comment type="caution">
    <text evidence="5">The sequence shown here is derived from an EMBL/GenBank/DDBJ whole genome shotgun (WGS) entry which is preliminary data.</text>
</comment>
<dbReference type="SUPFAM" id="SSF53383">
    <property type="entry name" value="PLP-dependent transferases"/>
    <property type="match status" value="1"/>
</dbReference>
<evidence type="ECO:0000259" key="4">
    <source>
        <dbReference type="Pfam" id="PF00155"/>
    </source>
</evidence>
<keyword evidence="1 5" id="KW-0032">Aminotransferase</keyword>
<evidence type="ECO:0000256" key="2">
    <source>
        <dbReference type="ARBA" id="ARBA00022679"/>
    </source>
</evidence>
<dbReference type="PANTHER" id="PTHR43643:SF3">
    <property type="entry name" value="HISTIDINOL-PHOSPHATE AMINOTRANSFERASE"/>
    <property type="match status" value="1"/>
</dbReference>
<dbReference type="CDD" id="cd00609">
    <property type="entry name" value="AAT_like"/>
    <property type="match status" value="1"/>
</dbReference>
<dbReference type="PANTHER" id="PTHR43643">
    <property type="entry name" value="HISTIDINOL-PHOSPHATE AMINOTRANSFERASE 2"/>
    <property type="match status" value="1"/>
</dbReference>
<dbReference type="InterPro" id="IPR015422">
    <property type="entry name" value="PyrdxlP-dep_Trfase_small"/>
</dbReference>
<organism evidence="5 6">
    <name type="scientific">Candidatus Faecivivens stercoripullorum</name>
    <dbReference type="NCBI Taxonomy" id="2840805"/>
    <lineage>
        <taxon>Bacteria</taxon>
        <taxon>Bacillati</taxon>
        <taxon>Bacillota</taxon>
        <taxon>Clostridia</taxon>
        <taxon>Eubacteriales</taxon>
        <taxon>Oscillospiraceae</taxon>
        <taxon>Oscillospiraceae incertae sedis</taxon>
        <taxon>Candidatus Faecivivens</taxon>
    </lineage>
</organism>
<proteinExistence type="predicted"/>
<dbReference type="Proteomes" id="UP000824160">
    <property type="component" value="Unassembled WGS sequence"/>
</dbReference>
<dbReference type="Gene3D" id="3.40.640.10">
    <property type="entry name" value="Type I PLP-dependent aspartate aminotransferase-like (Major domain)"/>
    <property type="match status" value="1"/>
</dbReference>
<dbReference type="InterPro" id="IPR015421">
    <property type="entry name" value="PyrdxlP-dep_Trfase_major"/>
</dbReference>
<name>A0A9D1H7N5_9FIRM</name>